<dbReference type="InterPro" id="IPR023213">
    <property type="entry name" value="CAT-like_dom_sf"/>
</dbReference>
<dbReference type="EC" id="2.3.1.20" evidence="4"/>
<dbReference type="GO" id="GO:0001666">
    <property type="term" value="P:response to hypoxia"/>
    <property type="evidence" value="ECO:0007669"/>
    <property type="project" value="TreeGrafter"/>
</dbReference>
<keyword evidence="7" id="KW-0319">Glycerol metabolism</keyword>
<dbReference type="InterPro" id="IPR009721">
    <property type="entry name" value="O-acyltransferase_WSD1_C"/>
</dbReference>
<evidence type="ECO:0000313" key="13">
    <source>
        <dbReference type="EMBL" id="SHK09666.1"/>
    </source>
</evidence>
<evidence type="ECO:0000256" key="6">
    <source>
        <dbReference type="ARBA" id="ARBA00022679"/>
    </source>
</evidence>
<evidence type="ECO:0000256" key="7">
    <source>
        <dbReference type="ARBA" id="ARBA00022798"/>
    </source>
</evidence>
<dbReference type="PANTHER" id="PTHR31650">
    <property type="entry name" value="O-ACYLTRANSFERASE (WSD1-LIKE) FAMILY PROTEIN"/>
    <property type="match status" value="1"/>
</dbReference>
<proteinExistence type="inferred from homology"/>
<dbReference type="OrthoDB" id="9810950at2"/>
<evidence type="ECO:0000259" key="12">
    <source>
        <dbReference type="Pfam" id="PF06974"/>
    </source>
</evidence>
<comment type="catalytic activity">
    <reaction evidence="10">
        <text>an acyl-CoA + a 1,2-diacyl-sn-glycerol = a triacyl-sn-glycerol + CoA</text>
        <dbReference type="Rhea" id="RHEA:10868"/>
        <dbReference type="ChEBI" id="CHEBI:17815"/>
        <dbReference type="ChEBI" id="CHEBI:57287"/>
        <dbReference type="ChEBI" id="CHEBI:58342"/>
        <dbReference type="ChEBI" id="CHEBI:64615"/>
        <dbReference type="EC" id="2.3.1.20"/>
    </reaction>
</comment>
<evidence type="ECO:0000256" key="5">
    <source>
        <dbReference type="ARBA" id="ARBA00022516"/>
    </source>
</evidence>
<evidence type="ECO:0000256" key="9">
    <source>
        <dbReference type="ARBA" id="ARBA00023315"/>
    </source>
</evidence>
<dbReference type="Proteomes" id="UP000184497">
    <property type="component" value="Unassembled WGS sequence"/>
</dbReference>
<keyword evidence="8" id="KW-0443">Lipid metabolism</keyword>
<dbReference type="InterPro" id="IPR004255">
    <property type="entry name" value="O-acyltransferase_WSD1_N"/>
</dbReference>
<dbReference type="NCBIfam" id="TIGR02946">
    <property type="entry name" value="acyl_WS_DGAT"/>
    <property type="match status" value="1"/>
</dbReference>
<dbReference type="UniPathway" id="UPA00282"/>
<evidence type="ECO:0000256" key="8">
    <source>
        <dbReference type="ARBA" id="ARBA00023098"/>
    </source>
</evidence>
<keyword evidence="5" id="KW-0444">Lipid biosynthesis</keyword>
<dbReference type="STRING" id="564117.SAMN05216369_0406"/>
<dbReference type="GO" id="GO:0019432">
    <property type="term" value="P:triglyceride biosynthetic process"/>
    <property type="evidence" value="ECO:0007669"/>
    <property type="project" value="UniProtKB-UniPathway"/>
</dbReference>
<feature type="domain" description="O-acyltransferase WSD1 C-terminal" evidence="12">
    <location>
        <begin position="315"/>
        <end position="459"/>
    </location>
</feature>
<protein>
    <recommendedName>
        <fullName evidence="4">diacylglycerol O-acyltransferase</fullName>
        <ecNumber evidence="4">2.3.1.20</ecNumber>
    </recommendedName>
</protein>
<comment type="similarity">
    <text evidence="3">Belongs to the long-chain O-acyltransferase family.</text>
</comment>
<keyword evidence="9 13" id="KW-0012">Acyltransferase</keyword>
<keyword evidence="14" id="KW-1185">Reference proteome</keyword>
<dbReference type="PANTHER" id="PTHR31650:SF1">
    <property type="entry name" value="WAX ESTER SYNTHASE_DIACYLGLYCEROL ACYLTRANSFERASE 4-RELATED"/>
    <property type="match status" value="1"/>
</dbReference>
<dbReference type="GO" id="GO:0005886">
    <property type="term" value="C:plasma membrane"/>
    <property type="evidence" value="ECO:0007669"/>
    <property type="project" value="TreeGrafter"/>
</dbReference>
<dbReference type="GO" id="GO:0004144">
    <property type="term" value="F:diacylglycerol O-acyltransferase activity"/>
    <property type="evidence" value="ECO:0007669"/>
    <property type="project" value="UniProtKB-EC"/>
</dbReference>
<evidence type="ECO:0000256" key="3">
    <source>
        <dbReference type="ARBA" id="ARBA00009587"/>
    </source>
</evidence>
<dbReference type="EMBL" id="FRAQ01000001">
    <property type="protein sequence ID" value="SHK09666.1"/>
    <property type="molecule type" value="Genomic_DNA"/>
</dbReference>
<dbReference type="RefSeq" id="WP_072795119.1">
    <property type="nucleotide sequence ID" value="NZ_FRAQ01000001.1"/>
</dbReference>
<dbReference type="Gene3D" id="3.30.559.10">
    <property type="entry name" value="Chloramphenicol acetyltransferase-like domain"/>
    <property type="match status" value="1"/>
</dbReference>
<evidence type="ECO:0000256" key="2">
    <source>
        <dbReference type="ARBA" id="ARBA00005189"/>
    </source>
</evidence>
<sequence length="465" mass="52476">MKPLSPTDQLFLWLEKRQQPMHVGGLQIFSFPDDAPDDYVARLAEQLRKDTEVTAPFNRRLDSRLAQPVWVQDKHLDLEHHFRFEALPTPGRIRELLAFISAEHSHLMDRERPLWEFHLIEGLGERQFAVYIKIHHALVDGISAMRMFQRMLSTDPSKRNMPPIWDLSARPRRDDDSSGPSLWGSISHLLGESGKQLGTVPTVARELLRTANTARKDPAYDSIFHAPRSILNQKITGSRRFAAQSYCLKRIKAVCHAYGTTVNDVVTAMCASALRTYLMNLDALPEKPLIAMVPVSLRKYERATSEKAEGSQPEGNQVGVLLANLHTDESHAVTRLRKIHQGIQEAKDRYSHMSPAEILNYTALTLTPAAFNLLTGMAPKWQTFNVVISNVPGPKKTSYWNGAKLEGMYPVSIAMDRLALNMTLTSYNDQVEFGLIGCRRTLPSLQRMLDYLEDGLVELEQGAVS</sequence>
<dbReference type="SUPFAM" id="SSF52777">
    <property type="entry name" value="CoA-dependent acyltransferases"/>
    <property type="match status" value="2"/>
</dbReference>
<evidence type="ECO:0000259" key="11">
    <source>
        <dbReference type="Pfam" id="PF03007"/>
    </source>
</evidence>
<comment type="pathway">
    <text evidence="1">Glycerolipid metabolism; triacylglycerol biosynthesis.</text>
</comment>
<dbReference type="Pfam" id="PF06974">
    <property type="entry name" value="WS_DGAT_C"/>
    <property type="match status" value="1"/>
</dbReference>
<dbReference type="Pfam" id="PF03007">
    <property type="entry name" value="WS_DGAT_cat"/>
    <property type="match status" value="1"/>
</dbReference>
<dbReference type="AlphaFoldDB" id="A0A1M6PNY5"/>
<comment type="pathway">
    <text evidence="2">Lipid metabolism.</text>
</comment>
<evidence type="ECO:0000256" key="1">
    <source>
        <dbReference type="ARBA" id="ARBA00004771"/>
    </source>
</evidence>
<dbReference type="GO" id="GO:0071731">
    <property type="term" value="P:response to nitric oxide"/>
    <property type="evidence" value="ECO:0007669"/>
    <property type="project" value="TreeGrafter"/>
</dbReference>
<accession>A0A1M6PNY5</accession>
<feature type="domain" description="O-acyltransferase WSD1-like N-terminal" evidence="11">
    <location>
        <begin position="4"/>
        <end position="266"/>
    </location>
</feature>
<keyword evidence="6 13" id="KW-0808">Transferase</keyword>
<name>A0A1M6PNY5_9GAMM</name>
<dbReference type="GO" id="GO:0051701">
    <property type="term" value="P:biological process involved in interaction with host"/>
    <property type="evidence" value="ECO:0007669"/>
    <property type="project" value="TreeGrafter"/>
</dbReference>
<dbReference type="InterPro" id="IPR045034">
    <property type="entry name" value="O-acyltransferase_WSD1-like"/>
</dbReference>
<evidence type="ECO:0000256" key="4">
    <source>
        <dbReference type="ARBA" id="ARBA00013244"/>
    </source>
</evidence>
<dbReference type="InterPro" id="IPR014292">
    <property type="entry name" value="Acyl_transf_WS/DGAT"/>
</dbReference>
<dbReference type="GO" id="GO:0006071">
    <property type="term" value="P:glycerol metabolic process"/>
    <property type="evidence" value="ECO:0007669"/>
    <property type="project" value="UniProtKB-KW"/>
</dbReference>
<evidence type="ECO:0000313" key="14">
    <source>
        <dbReference type="Proteomes" id="UP000184497"/>
    </source>
</evidence>
<evidence type="ECO:0000256" key="10">
    <source>
        <dbReference type="ARBA" id="ARBA00048109"/>
    </source>
</evidence>
<organism evidence="13 14">
    <name type="scientific">Marinobacter antarcticus</name>
    <dbReference type="NCBI Taxonomy" id="564117"/>
    <lineage>
        <taxon>Bacteria</taxon>
        <taxon>Pseudomonadati</taxon>
        <taxon>Pseudomonadota</taxon>
        <taxon>Gammaproteobacteria</taxon>
        <taxon>Pseudomonadales</taxon>
        <taxon>Marinobacteraceae</taxon>
        <taxon>Marinobacter</taxon>
    </lineage>
</organism>
<gene>
    <name evidence="13" type="ORF">SAMN05216369_0406</name>
</gene>
<reference evidence="14" key="1">
    <citation type="submission" date="2016-11" db="EMBL/GenBank/DDBJ databases">
        <authorList>
            <person name="Varghese N."/>
            <person name="Submissions S."/>
        </authorList>
    </citation>
    <scope>NUCLEOTIDE SEQUENCE [LARGE SCALE GENOMIC DNA]</scope>
    <source>
        <strain evidence="14">CGMCC 1.10835</strain>
    </source>
</reference>